<keyword evidence="2" id="KW-1185">Reference proteome</keyword>
<evidence type="ECO:0000313" key="1">
    <source>
        <dbReference type="EMBL" id="KAF0532973.1"/>
    </source>
</evidence>
<gene>
    <name evidence="1" type="ORF">F8M41_010828</name>
</gene>
<sequence length="129" mass="15108">MTQNNNFENDIDGTSMLYSMIPNLVQSHSSTISLSEYPQQQSDDIDDVTIYSDLCEKKDAHAFQEVDPFSYQVRTDTGYIMQNNNLIDNTYINNNIVYFTPENKHIWPHYDKFGQNYNDLGQHYMQNGF</sequence>
<proteinExistence type="predicted"/>
<comment type="caution">
    <text evidence="1">The sequence shown here is derived from an EMBL/GenBank/DDBJ whole genome shotgun (WGS) entry which is preliminary data.</text>
</comment>
<dbReference type="AlphaFoldDB" id="A0A8H4AU80"/>
<dbReference type="Proteomes" id="UP000439903">
    <property type="component" value="Unassembled WGS sequence"/>
</dbReference>
<accession>A0A8H4AU80</accession>
<name>A0A8H4AU80_GIGMA</name>
<organism evidence="1 2">
    <name type="scientific">Gigaspora margarita</name>
    <dbReference type="NCBI Taxonomy" id="4874"/>
    <lineage>
        <taxon>Eukaryota</taxon>
        <taxon>Fungi</taxon>
        <taxon>Fungi incertae sedis</taxon>
        <taxon>Mucoromycota</taxon>
        <taxon>Glomeromycotina</taxon>
        <taxon>Glomeromycetes</taxon>
        <taxon>Diversisporales</taxon>
        <taxon>Gigasporaceae</taxon>
        <taxon>Gigaspora</taxon>
    </lineage>
</organism>
<protein>
    <submittedName>
        <fullName evidence="1">Uncharacterized protein</fullName>
    </submittedName>
</protein>
<evidence type="ECO:0000313" key="2">
    <source>
        <dbReference type="Proteomes" id="UP000439903"/>
    </source>
</evidence>
<dbReference type="EMBL" id="WTPW01000225">
    <property type="protein sequence ID" value="KAF0532973.1"/>
    <property type="molecule type" value="Genomic_DNA"/>
</dbReference>
<reference evidence="1 2" key="1">
    <citation type="journal article" date="2019" name="Environ. Microbiol.">
        <title>At the nexus of three kingdoms: the genome of the mycorrhizal fungus Gigaspora margarita provides insights into plant, endobacterial and fungal interactions.</title>
        <authorList>
            <person name="Venice F."/>
            <person name="Ghignone S."/>
            <person name="Salvioli di Fossalunga A."/>
            <person name="Amselem J."/>
            <person name="Novero M."/>
            <person name="Xianan X."/>
            <person name="Sedzielewska Toro K."/>
            <person name="Morin E."/>
            <person name="Lipzen A."/>
            <person name="Grigoriev I.V."/>
            <person name="Henrissat B."/>
            <person name="Martin F.M."/>
            <person name="Bonfante P."/>
        </authorList>
    </citation>
    <scope>NUCLEOTIDE SEQUENCE [LARGE SCALE GENOMIC DNA]</scope>
    <source>
        <strain evidence="1 2">BEG34</strain>
    </source>
</reference>